<evidence type="ECO:0000256" key="1">
    <source>
        <dbReference type="SAM" id="Phobius"/>
    </source>
</evidence>
<dbReference type="AlphaFoldDB" id="A0A4Q1CDT0"/>
<reference evidence="2 3" key="1">
    <citation type="submission" date="2019-01" db="EMBL/GenBank/DDBJ databases">
        <title>Lacibacter sp. strain TTM-7.</title>
        <authorList>
            <person name="Chen W.-M."/>
        </authorList>
    </citation>
    <scope>NUCLEOTIDE SEQUENCE [LARGE SCALE GENOMIC DNA]</scope>
    <source>
        <strain evidence="2 3">TTM-7</strain>
    </source>
</reference>
<evidence type="ECO:0000313" key="3">
    <source>
        <dbReference type="Proteomes" id="UP000290204"/>
    </source>
</evidence>
<evidence type="ECO:0000313" key="2">
    <source>
        <dbReference type="EMBL" id="RXK57698.1"/>
    </source>
</evidence>
<sequence length="111" mass="13117">MLSQEDKEFLTWWEANNKREKKLITQLSVGLPLGLAFGFPILLSVLFRGWYKNMPYVSGSQLTVILIAVLLIIVFYAIFRMRFKWELNEQRYNELKEKQAREATITENELS</sequence>
<keyword evidence="1" id="KW-1133">Transmembrane helix</keyword>
<proteinExistence type="predicted"/>
<protein>
    <submittedName>
        <fullName evidence="2">Uncharacterized protein</fullName>
    </submittedName>
</protein>
<keyword evidence="1" id="KW-0472">Membrane</keyword>
<dbReference type="Proteomes" id="UP000290204">
    <property type="component" value="Unassembled WGS sequence"/>
</dbReference>
<dbReference type="RefSeq" id="WP_129132621.1">
    <property type="nucleotide sequence ID" value="NZ_SDHW01000008.1"/>
</dbReference>
<feature type="transmembrane region" description="Helical" evidence="1">
    <location>
        <begin position="27"/>
        <end position="47"/>
    </location>
</feature>
<accession>A0A4Q1CDT0</accession>
<dbReference type="OrthoDB" id="678407at2"/>
<gene>
    <name evidence="2" type="ORF">ESA94_19425</name>
</gene>
<comment type="caution">
    <text evidence="2">The sequence shown here is derived from an EMBL/GenBank/DDBJ whole genome shotgun (WGS) entry which is preliminary data.</text>
</comment>
<keyword evidence="3" id="KW-1185">Reference proteome</keyword>
<name>A0A4Q1CDT0_9BACT</name>
<feature type="transmembrane region" description="Helical" evidence="1">
    <location>
        <begin position="59"/>
        <end position="79"/>
    </location>
</feature>
<organism evidence="2 3">
    <name type="scientific">Lacibacter luteus</name>
    <dbReference type="NCBI Taxonomy" id="2508719"/>
    <lineage>
        <taxon>Bacteria</taxon>
        <taxon>Pseudomonadati</taxon>
        <taxon>Bacteroidota</taxon>
        <taxon>Chitinophagia</taxon>
        <taxon>Chitinophagales</taxon>
        <taxon>Chitinophagaceae</taxon>
        <taxon>Lacibacter</taxon>
    </lineage>
</organism>
<keyword evidence="1" id="KW-0812">Transmembrane</keyword>
<dbReference type="EMBL" id="SDHW01000008">
    <property type="protein sequence ID" value="RXK57698.1"/>
    <property type="molecule type" value="Genomic_DNA"/>
</dbReference>